<dbReference type="SUPFAM" id="SSF50129">
    <property type="entry name" value="GroES-like"/>
    <property type="match status" value="1"/>
</dbReference>
<dbReference type="SUPFAM" id="SSF51735">
    <property type="entry name" value="NAD(P)-binding Rossmann-fold domains"/>
    <property type="match status" value="1"/>
</dbReference>
<dbReference type="Proteomes" id="UP000586918">
    <property type="component" value="Unassembled WGS sequence"/>
</dbReference>
<dbReference type="InterPro" id="IPR011032">
    <property type="entry name" value="GroES-like_sf"/>
</dbReference>
<evidence type="ECO:0000256" key="5">
    <source>
        <dbReference type="ARBA" id="ARBA00022833"/>
    </source>
</evidence>
<evidence type="ECO:0000256" key="10">
    <source>
        <dbReference type="ARBA" id="ARBA00068251"/>
    </source>
</evidence>
<comment type="catalytic activity">
    <reaction evidence="9">
        <text>a primary alcohol + NAD(+) = an aldehyde + NADH + H(+)</text>
        <dbReference type="Rhea" id="RHEA:10736"/>
        <dbReference type="ChEBI" id="CHEBI:15378"/>
        <dbReference type="ChEBI" id="CHEBI:15734"/>
        <dbReference type="ChEBI" id="CHEBI:17478"/>
        <dbReference type="ChEBI" id="CHEBI:57540"/>
        <dbReference type="ChEBI" id="CHEBI:57945"/>
        <dbReference type="EC" id="1.1.1.1"/>
    </reaction>
</comment>
<comment type="cofactor">
    <cofactor evidence="1">
        <name>Zn(2+)</name>
        <dbReference type="ChEBI" id="CHEBI:29105"/>
    </cofactor>
</comment>
<dbReference type="InterPro" id="IPR013149">
    <property type="entry name" value="ADH-like_C"/>
</dbReference>
<comment type="caution">
    <text evidence="13">The sequence shown here is derived from an EMBL/GenBank/DDBJ whole genome shotgun (WGS) entry which is preliminary data.</text>
</comment>
<dbReference type="AlphaFoldDB" id="A0A848DRL5"/>
<dbReference type="RefSeq" id="WP_169416188.1">
    <property type="nucleotide sequence ID" value="NZ_JAAXKZ010000206.1"/>
</dbReference>
<reference evidence="13 14" key="1">
    <citation type="submission" date="2020-04" db="EMBL/GenBank/DDBJ databases">
        <authorList>
            <person name="Klaysubun C."/>
            <person name="Duangmal K."/>
            <person name="Lipun K."/>
        </authorList>
    </citation>
    <scope>NUCLEOTIDE SEQUENCE [LARGE SCALE GENOMIC DNA]</scope>
    <source>
        <strain evidence="13 14">DSM 45300</strain>
    </source>
</reference>
<evidence type="ECO:0000256" key="9">
    <source>
        <dbReference type="ARBA" id="ARBA00049243"/>
    </source>
</evidence>
<dbReference type="GO" id="GO:0046872">
    <property type="term" value="F:metal ion binding"/>
    <property type="evidence" value="ECO:0007669"/>
    <property type="project" value="UniProtKB-KW"/>
</dbReference>
<protein>
    <recommendedName>
        <fullName evidence="10">Probable alcohol dehydrogenase AdhA</fullName>
        <ecNumber evidence="3">1.1.1.1</ecNumber>
    </recommendedName>
</protein>
<dbReference type="PANTHER" id="PTHR42940">
    <property type="entry name" value="ALCOHOL DEHYDROGENASE 1-RELATED"/>
    <property type="match status" value="1"/>
</dbReference>
<name>A0A848DRL5_9PSEU</name>
<dbReference type="Gene3D" id="3.40.50.720">
    <property type="entry name" value="NAD(P)-binding Rossmann-like Domain"/>
    <property type="match status" value="1"/>
</dbReference>
<dbReference type="InterPro" id="IPR013154">
    <property type="entry name" value="ADH-like_N"/>
</dbReference>
<evidence type="ECO:0000259" key="12">
    <source>
        <dbReference type="Pfam" id="PF08240"/>
    </source>
</evidence>
<keyword evidence="6" id="KW-0560">Oxidoreductase</keyword>
<dbReference type="EMBL" id="JAAXKZ010000206">
    <property type="protein sequence ID" value="NMH95540.1"/>
    <property type="molecule type" value="Genomic_DNA"/>
</dbReference>
<dbReference type="EC" id="1.1.1.1" evidence="3"/>
<dbReference type="CDD" id="cd08298">
    <property type="entry name" value="CAD2"/>
    <property type="match status" value="1"/>
</dbReference>
<evidence type="ECO:0000259" key="11">
    <source>
        <dbReference type="Pfam" id="PF00107"/>
    </source>
</evidence>
<dbReference type="GO" id="GO:0004022">
    <property type="term" value="F:alcohol dehydrogenase (NAD+) activity"/>
    <property type="evidence" value="ECO:0007669"/>
    <property type="project" value="UniProtKB-EC"/>
</dbReference>
<keyword evidence="5" id="KW-0862">Zinc</keyword>
<evidence type="ECO:0000256" key="6">
    <source>
        <dbReference type="ARBA" id="ARBA00023002"/>
    </source>
</evidence>
<keyword evidence="4" id="KW-0479">Metal-binding</keyword>
<evidence type="ECO:0000313" key="14">
    <source>
        <dbReference type="Proteomes" id="UP000586918"/>
    </source>
</evidence>
<accession>A0A848DRL5</accession>
<dbReference type="InterPro" id="IPR014187">
    <property type="entry name" value="ADH_Zn_typ-2"/>
</dbReference>
<evidence type="ECO:0000256" key="8">
    <source>
        <dbReference type="ARBA" id="ARBA00049164"/>
    </source>
</evidence>
<keyword evidence="7" id="KW-0520">NAD</keyword>
<feature type="domain" description="Alcohol dehydrogenase-like C-terminal" evidence="11">
    <location>
        <begin position="181"/>
        <end position="296"/>
    </location>
</feature>
<dbReference type="Gene3D" id="3.90.180.10">
    <property type="entry name" value="Medium-chain alcohol dehydrogenases, catalytic domain"/>
    <property type="match status" value="1"/>
</dbReference>
<sequence>MRAWVVDHPGPLKDQPLVAADLPEPEPGPGQVRIRVSACGVCRTDLHLAEGDLAPHRPRTVPGHEVVGAVDAVRPDTQRFAVGDRIGIPWLRGTDGRCRFCRSGRENLCPNATFTGWDDDGGYAEYAVAPEAFVYRLPAALDDVTAAPLLCAGIVGYRALLRSALPPGGRLGIYGFGASAHVVAQVAVAQGATVHVFTRSAAARELALELGAASAGPADAAPPEPLDSAVLFAPVGELVPVAMRALDSGGTLAVAGIHLSDIPRLVYADELFREKQLRSVTANTRADGEEFLRLAAALRVRPTVTPRELAEADRVLADLAADRIIGAAVLVPA</sequence>
<dbReference type="InterPro" id="IPR036291">
    <property type="entry name" value="NAD(P)-bd_dom_sf"/>
</dbReference>
<evidence type="ECO:0000256" key="7">
    <source>
        <dbReference type="ARBA" id="ARBA00023027"/>
    </source>
</evidence>
<keyword evidence="14" id="KW-1185">Reference proteome</keyword>
<dbReference type="Pfam" id="PF00107">
    <property type="entry name" value="ADH_zinc_N"/>
    <property type="match status" value="1"/>
</dbReference>
<dbReference type="PANTHER" id="PTHR42940:SF8">
    <property type="entry name" value="VACUOLAR PROTEIN SORTING-ASSOCIATED PROTEIN 11"/>
    <property type="match status" value="1"/>
</dbReference>
<organism evidence="13 14">
    <name type="scientific">Pseudonocardia bannensis</name>
    <dbReference type="NCBI Taxonomy" id="630973"/>
    <lineage>
        <taxon>Bacteria</taxon>
        <taxon>Bacillati</taxon>
        <taxon>Actinomycetota</taxon>
        <taxon>Actinomycetes</taxon>
        <taxon>Pseudonocardiales</taxon>
        <taxon>Pseudonocardiaceae</taxon>
        <taxon>Pseudonocardia</taxon>
    </lineage>
</organism>
<proteinExistence type="inferred from homology"/>
<evidence type="ECO:0000256" key="1">
    <source>
        <dbReference type="ARBA" id="ARBA00001947"/>
    </source>
</evidence>
<dbReference type="GO" id="GO:0005737">
    <property type="term" value="C:cytoplasm"/>
    <property type="evidence" value="ECO:0007669"/>
    <property type="project" value="TreeGrafter"/>
</dbReference>
<dbReference type="NCBIfam" id="TIGR02822">
    <property type="entry name" value="adh_fam_2"/>
    <property type="match status" value="1"/>
</dbReference>
<gene>
    <name evidence="13" type="ORF">HF519_29165</name>
</gene>
<evidence type="ECO:0000313" key="13">
    <source>
        <dbReference type="EMBL" id="NMH95540.1"/>
    </source>
</evidence>
<comment type="catalytic activity">
    <reaction evidence="8">
        <text>a secondary alcohol + NAD(+) = a ketone + NADH + H(+)</text>
        <dbReference type="Rhea" id="RHEA:10740"/>
        <dbReference type="ChEBI" id="CHEBI:15378"/>
        <dbReference type="ChEBI" id="CHEBI:17087"/>
        <dbReference type="ChEBI" id="CHEBI:35681"/>
        <dbReference type="ChEBI" id="CHEBI:57540"/>
        <dbReference type="ChEBI" id="CHEBI:57945"/>
        <dbReference type="EC" id="1.1.1.1"/>
    </reaction>
</comment>
<evidence type="ECO:0000256" key="3">
    <source>
        <dbReference type="ARBA" id="ARBA00013190"/>
    </source>
</evidence>
<dbReference type="Pfam" id="PF08240">
    <property type="entry name" value="ADH_N"/>
    <property type="match status" value="1"/>
</dbReference>
<comment type="similarity">
    <text evidence="2">Belongs to the zinc-containing alcohol dehydrogenase family.</text>
</comment>
<evidence type="ECO:0000256" key="4">
    <source>
        <dbReference type="ARBA" id="ARBA00022723"/>
    </source>
</evidence>
<feature type="domain" description="Alcohol dehydrogenase-like N-terminal" evidence="12">
    <location>
        <begin position="28"/>
        <end position="138"/>
    </location>
</feature>
<dbReference type="FunFam" id="3.40.50.720:FF:000275">
    <property type="entry name" value="Alcohol dehydrogenase AdhA"/>
    <property type="match status" value="1"/>
</dbReference>
<evidence type="ECO:0000256" key="2">
    <source>
        <dbReference type="ARBA" id="ARBA00008072"/>
    </source>
</evidence>